<keyword evidence="1" id="KW-0808">Transferase</keyword>
<accession>A0A6N1C1T9</accession>
<dbReference type="CDD" id="cd02440">
    <property type="entry name" value="AdoMet_MTases"/>
    <property type="match status" value="1"/>
</dbReference>
<proteinExistence type="predicted"/>
<dbReference type="GO" id="GO:0008168">
    <property type="term" value="F:methyltransferase activity"/>
    <property type="evidence" value="ECO:0007669"/>
    <property type="project" value="UniProtKB-KW"/>
</dbReference>
<dbReference type="SUPFAM" id="SSF53335">
    <property type="entry name" value="S-adenosyl-L-methionine-dependent methyltransferases"/>
    <property type="match status" value="1"/>
</dbReference>
<comment type="caution">
    <text evidence="1">The sequence shown here is derived from an EMBL/GenBank/DDBJ whole genome shotgun (WGS) entry which is preliminary data.</text>
</comment>
<dbReference type="AlphaFoldDB" id="A0A6N1C1T9"/>
<reference evidence="1 2" key="1">
    <citation type="submission" date="2020-05" db="EMBL/GenBank/DDBJ databases">
        <title>MicrobeNet Type strains.</title>
        <authorList>
            <person name="Nicholson A.C."/>
        </authorList>
    </citation>
    <scope>NUCLEOTIDE SEQUENCE [LARGE SCALE GENOMIC DNA]</scope>
    <source>
        <strain evidence="1 2">ATCC 700815</strain>
    </source>
</reference>
<sequence length="262" mass="28654">MSPQAYLEMAQTEADHWWFRARRDIVATVLAQLALPPGAAILEIGAGTGGNLDMLARFGTVSGLEMDAMARRLAVAKTAGRYAIADGRCPDAMPYRPGSFDLVCLLDCLEHIADDAGALLAIRSLLRPGGAALITVPAHPWLWSRHDVFLHHQRRYRRTALSTRLGDAGLRVETLTYFNTVLFPLAVAARWHDRLRDQLRDQLHARVPDHGVPGEAGGSSGTAMPPALLNALLYALFRSERLWLRHGTLPFGVSLLAVARAV</sequence>
<dbReference type="Gene3D" id="3.40.50.150">
    <property type="entry name" value="Vaccinia Virus protein VP39"/>
    <property type="match status" value="1"/>
</dbReference>
<evidence type="ECO:0000313" key="2">
    <source>
        <dbReference type="Proteomes" id="UP000542973"/>
    </source>
</evidence>
<dbReference type="Proteomes" id="UP000542973">
    <property type="component" value="Unassembled WGS sequence"/>
</dbReference>
<name>A0A6N1C1T9_9BURK</name>
<dbReference type="GeneID" id="70690781"/>
<evidence type="ECO:0000313" key="1">
    <source>
        <dbReference type="EMBL" id="NNH13660.1"/>
    </source>
</evidence>
<dbReference type="GO" id="GO:0032259">
    <property type="term" value="P:methylation"/>
    <property type="evidence" value="ECO:0007669"/>
    <property type="project" value="UniProtKB-KW"/>
</dbReference>
<dbReference type="InterPro" id="IPR029063">
    <property type="entry name" value="SAM-dependent_MTases_sf"/>
</dbReference>
<gene>
    <name evidence="1" type="ORF">HLB16_22675</name>
</gene>
<organism evidence="1 2">
    <name type="scientific">Cupriavidus gilardii</name>
    <dbReference type="NCBI Taxonomy" id="82541"/>
    <lineage>
        <taxon>Bacteria</taxon>
        <taxon>Pseudomonadati</taxon>
        <taxon>Pseudomonadota</taxon>
        <taxon>Betaproteobacteria</taxon>
        <taxon>Burkholderiales</taxon>
        <taxon>Burkholderiaceae</taxon>
        <taxon>Cupriavidus</taxon>
    </lineage>
</organism>
<dbReference type="EMBL" id="JABEMD010000055">
    <property type="protein sequence ID" value="NNH13660.1"/>
    <property type="molecule type" value="Genomic_DNA"/>
</dbReference>
<dbReference type="PANTHER" id="PTHR43861">
    <property type="entry name" value="TRANS-ACONITATE 2-METHYLTRANSFERASE-RELATED"/>
    <property type="match status" value="1"/>
</dbReference>
<protein>
    <submittedName>
        <fullName evidence="1">Class I SAM-dependent methyltransferase</fullName>
    </submittedName>
</protein>
<keyword evidence="1" id="KW-0489">Methyltransferase</keyword>
<dbReference type="RefSeq" id="WP_151023587.1">
    <property type="nucleotide sequence ID" value="NZ_BAAAEB010000015.1"/>
</dbReference>
<dbReference type="Pfam" id="PF13489">
    <property type="entry name" value="Methyltransf_23"/>
    <property type="match status" value="1"/>
</dbReference>